<evidence type="ECO:0000259" key="2">
    <source>
        <dbReference type="Pfam" id="PF07589"/>
    </source>
</evidence>
<name>A0A951QJB7_9CYAN</name>
<organism evidence="3 4">
    <name type="scientific">Cyanomargarita calcarea GSE-NOS-MK-12-04C</name>
    <dbReference type="NCBI Taxonomy" id="2839659"/>
    <lineage>
        <taxon>Bacteria</taxon>
        <taxon>Bacillati</taxon>
        <taxon>Cyanobacteriota</taxon>
        <taxon>Cyanophyceae</taxon>
        <taxon>Nostocales</taxon>
        <taxon>Cyanomargaritaceae</taxon>
        <taxon>Cyanomargarita</taxon>
    </lineage>
</organism>
<dbReference type="InterPro" id="IPR013424">
    <property type="entry name" value="Ice-binding_C"/>
</dbReference>
<dbReference type="Proteomes" id="UP000729701">
    <property type="component" value="Unassembled WGS sequence"/>
</dbReference>
<dbReference type="EMBL" id="JAHHGZ010000002">
    <property type="protein sequence ID" value="MBW4666406.1"/>
    <property type="molecule type" value="Genomic_DNA"/>
</dbReference>
<feature type="signal peptide" evidence="1">
    <location>
        <begin position="1"/>
        <end position="28"/>
    </location>
</feature>
<comment type="caution">
    <text evidence="3">The sequence shown here is derived from an EMBL/GenBank/DDBJ whole genome shotgun (WGS) entry which is preliminary data.</text>
</comment>
<accession>A0A951QJB7</accession>
<keyword evidence="1" id="KW-0732">Signal</keyword>
<dbReference type="Pfam" id="PF07589">
    <property type="entry name" value="PEP-CTERM"/>
    <property type="match status" value="1"/>
</dbReference>
<evidence type="ECO:0000256" key="1">
    <source>
        <dbReference type="SAM" id="SignalP"/>
    </source>
</evidence>
<gene>
    <name evidence="3" type="ORF">KME60_02900</name>
</gene>
<reference evidence="3" key="1">
    <citation type="submission" date="2021-05" db="EMBL/GenBank/DDBJ databases">
        <authorList>
            <person name="Pietrasiak N."/>
            <person name="Ward R."/>
            <person name="Stajich J.E."/>
            <person name="Kurbessoian T."/>
        </authorList>
    </citation>
    <scope>NUCLEOTIDE SEQUENCE</scope>
    <source>
        <strain evidence="3">GSE-NOS-MK-12-04C</strain>
    </source>
</reference>
<reference evidence="3" key="2">
    <citation type="journal article" date="2022" name="Microbiol. Resour. Announc.">
        <title>Metagenome Sequencing to Explore Phylogenomics of Terrestrial Cyanobacteria.</title>
        <authorList>
            <person name="Ward R.D."/>
            <person name="Stajich J.E."/>
            <person name="Johansen J.R."/>
            <person name="Huntemann M."/>
            <person name="Clum A."/>
            <person name="Foster B."/>
            <person name="Foster B."/>
            <person name="Roux S."/>
            <person name="Palaniappan K."/>
            <person name="Varghese N."/>
            <person name="Mukherjee S."/>
            <person name="Reddy T.B.K."/>
            <person name="Daum C."/>
            <person name="Copeland A."/>
            <person name="Chen I.A."/>
            <person name="Ivanova N.N."/>
            <person name="Kyrpides N.C."/>
            <person name="Shapiro N."/>
            <person name="Eloe-Fadrosh E.A."/>
            <person name="Pietrasiak N."/>
        </authorList>
    </citation>
    <scope>NUCLEOTIDE SEQUENCE</scope>
    <source>
        <strain evidence="3">GSE-NOS-MK-12-04C</strain>
    </source>
</reference>
<feature type="chain" id="PRO_5037187048" evidence="1">
    <location>
        <begin position="29"/>
        <end position="255"/>
    </location>
</feature>
<sequence>MRNFNFVAVAILGTIGSYLVGGMSSAHAANLIPQSEGEIKTNLGCLTSSCIDTQQELGYTVTSLDYTDSTGQTKYKASRLFSDNRTTANTYGSEINFKMVDEGTNSKTTNFWLRPVAVDEQGNAVEDGRLEVGRFKFDFGKVFSQVQLSLFDVEDTLRTGILEINGKSIKELLTSAGTPDDGSTKFLTLKDVSSFVVQIGYRGADSIWGEKTGDGVYLSGAKTVPEPGSIVGLGALGMVAMFGLRQRKKVSKLAS</sequence>
<evidence type="ECO:0000313" key="4">
    <source>
        <dbReference type="Proteomes" id="UP000729701"/>
    </source>
</evidence>
<evidence type="ECO:0000313" key="3">
    <source>
        <dbReference type="EMBL" id="MBW4666406.1"/>
    </source>
</evidence>
<dbReference type="NCBIfam" id="TIGR02595">
    <property type="entry name" value="PEP_CTERM"/>
    <property type="match status" value="1"/>
</dbReference>
<dbReference type="NCBIfam" id="NF038121">
    <property type="entry name" value="PEP_CTERM_LEVG"/>
    <property type="match status" value="1"/>
</dbReference>
<proteinExistence type="predicted"/>
<protein>
    <submittedName>
        <fullName evidence="3">LEVG family PEP-CTERM protein</fullName>
    </submittedName>
</protein>
<dbReference type="AlphaFoldDB" id="A0A951QJB7"/>
<feature type="domain" description="Ice-binding protein C-terminal" evidence="2">
    <location>
        <begin position="223"/>
        <end position="248"/>
    </location>
</feature>